<organism evidence="2 5">
    <name type="scientific">Mycolicibacterium rufum</name>
    <dbReference type="NCBI Taxonomy" id="318424"/>
    <lineage>
        <taxon>Bacteria</taxon>
        <taxon>Bacillati</taxon>
        <taxon>Actinomycetota</taxon>
        <taxon>Actinomycetes</taxon>
        <taxon>Mycobacteriales</taxon>
        <taxon>Mycobacteriaceae</taxon>
        <taxon>Mycolicibacterium</taxon>
    </lineage>
</organism>
<name>A0A9X2Y9Q1_9MYCO</name>
<reference evidence="2" key="2">
    <citation type="journal article" date="2022" name="BMC Genomics">
        <title>Comparative genome analysis of mycobacteria focusing on tRNA and non-coding RNA.</title>
        <authorList>
            <person name="Behra P.R.K."/>
            <person name="Pettersson B.M.F."/>
            <person name="Ramesh M."/>
            <person name="Das S."/>
            <person name="Dasgupta S."/>
            <person name="Kirsebom L.A."/>
        </authorList>
    </citation>
    <scope>NUCLEOTIDE SEQUENCE</scope>
    <source>
        <strain evidence="2">DSM 45406</strain>
    </source>
</reference>
<reference evidence="3" key="3">
    <citation type="submission" date="2022-08" db="EMBL/GenBank/DDBJ databases">
        <title>Whole genome sequencing of non-tuberculosis mycobacteria type-strains.</title>
        <authorList>
            <person name="Igarashi Y."/>
            <person name="Osugi A."/>
            <person name="Mitarai S."/>
        </authorList>
    </citation>
    <scope>NUCLEOTIDE SEQUENCE</scope>
    <source>
        <strain evidence="3">JCM 16372</strain>
    </source>
</reference>
<dbReference type="Proteomes" id="UP001055159">
    <property type="component" value="Chromosome"/>
</dbReference>
<dbReference type="EMBL" id="JACKRN010000149">
    <property type="protein sequence ID" value="MCV7069768.1"/>
    <property type="molecule type" value="Genomic_DNA"/>
</dbReference>
<sequence>MSARPVRVGDDITVWVDERRSEIVTPRSVWQVSADAPAAALAVWLAGTCAAGALFTATRLLLRRQRFRDWERAGRRLRTPTA</sequence>
<keyword evidence="4" id="KW-1185">Reference proteome</keyword>
<gene>
    <name evidence="2" type="ORF">H7H73_03900</name>
    <name evidence="3" type="ORF">MJO55_14265</name>
</gene>
<dbReference type="RefSeq" id="WP_239735222.1">
    <property type="nucleotide sequence ID" value="NZ_CP092427.2"/>
</dbReference>
<evidence type="ECO:0000313" key="4">
    <source>
        <dbReference type="Proteomes" id="UP001055159"/>
    </source>
</evidence>
<dbReference type="Proteomes" id="UP001140272">
    <property type="component" value="Unassembled WGS sequence"/>
</dbReference>
<keyword evidence="1" id="KW-1133">Transmembrane helix</keyword>
<proteinExistence type="predicted"/>
<keyword evidence="1" id="KW-0812">Transmembrane</keyword>
<keyword evidence="1" id="KW-0472">Membrane</keyword>
<evidence type="ECO:0000256" key="1">
    <source>
        <dbReference type="SAM" id="Phobius"/>
    </source>
</evidence>
<dbReference type="AlphaFoldDB" id="A0A9X2Y9Q1"/>
<dbReference type="EMBL" id="CP092427">
    <property type="protein sequence ID" value="ULP34509.1"/>
    <property type="molecule type" value="Genomic_DNA"/>
</dbReference>
<evidence type="ECO:0000313" key="2">
    <source>
        <dbReference type="EMBL" id="MCV7069768.1"/>
    </source>
</evidence>
<evidence type="ECO:0000313" key="3">
    <source>
        <dbReference type="EMBL" id="ULP34509.1"/>
    </source>
</evidence>
<evidence type="ECO:0000313" key="5">
    <source>
        <dbReference type="Proteomes" id="UP001140272"/>
    </source>
</evidence>
<feature type="transmembrane region" description="Helical" evidence="1">
    <location>
        <begin position="38"/>
        <end position="62"/>
    </location>
</feature>
<protein>
    <recommendedName>
        <fullName evidence="6">Transmembrane protein</fullName>
    </recommendedName>
</protein>
<accession>A0A9X2Y9Q1</accession>
<reference evidence="2" key="1">
    <citation type="submission" date="2020-07" db="EMBL/GenBank/DDBJ databases">
        <authorList>
            <person name="Pettersson B.M.F."/>
            <person name="Behra P.R.K."/>
            <person name="Ramesh M."/>
            <person name="Das S."/>
            <person name="Dasgupta S."/>
            <person name="Kirsebom L.A."/>
        </authorList>
    </citation>
    <scope>NUCLEOTIDE SEQUENCE</scope>
    <source>
        <strain evidence="2">DSM 45406</strain>
    </source>
</reference>
<evidence type="ECO:0008006" key="6">
    <source>
        <dbReference type="Google" id="ProtNLM"/>
    </source>
</evidence>